<dbReference type="AlphaFoldDB" id="A0A026X0M3"/>
<reference evidence="4" key="2">
    <citation type="journal article" date="2018" name="Genome Res.">
        <title>The genomic architecture and molecular evolution of ant odorant receptors.</title>
        <authorList>
            <person name="McKenzie S.K."/>
            <person name="Kronauer D.J.C."/>
        </authorList>
    </citation>
    <scope>NUCLEOTIDE SEQUENCE [LARGE SCALE GENOMIC DNA]</scope>
    <source>
        <strain evidence="4">Clonal line C1</strain>
    </source>
</reference>
<keyword evidence="5" id="KW-1185">Reference proteome</keyword>
<dbReference type="Pfam" id="PF00849">
    <property type="entry name" value="PseudoU_synth_2"/>
    <property type="match status" value="1"/>
</dbReference>
<dbReference type="OrthoDB" id="418349at2759"/>
<organism evidence="3 5">
    <name type="scientific">Ooceraea biroi</name>
    <name type="common">Clonal raider ant</name>
    <name type="synonym">Cerapachys biroi</name>
    <dbReference type="NCBI Taxonomy" id="2015173"/>
    <lineage>
        <taxon>Eukaryota</taxon>
        <taxon>Metazoa</taxon>
        <taxon>Ecdysozoa</taxon>
        <taxon>Arthropoda</taxon>
        <taxon>Hexapoda</taxon>
        <taxon>Insecta</taxon>
        <taxon>Pterygota</taxon>
        <taxon>Neoptera</taxon>
        <taxon>Endopterygota</taxon>
        <taxon>Hymenoptera</taxon>
        <taxon>Apocrita</taxon>
        <taxon>Aculeata</taxon>
        <taxon>Formicoidea</taxon>
        <taxon>Formicidae</taxon>
        <taxon>Dorylinae</taxon>
        <taxon>Ooceraea</taxon>
    </lineage>
</organism>
<reference evidence="3 5" key="1">
    <citation type="journal article" date="2014" name="Curr. Biol.">
        <title>The genome of the clonal raider ant Cerapachys biroi.</title>
        <authorList>
            <person name="Oxley P.R."/>
            <person name="Ji L."/>
            <person name="Fetter-Pruneda I."/>
            <person name="McKenzie S.K."/>
            <person name="Li C."/>
            <person name="Hu H."/>
            <person name="Zhang G."/>
            <person name="Kronauer D.J."/>
        </authorList>
    </citation>
    <scope>NUCLEOTIDE SEQUENCE [LARGE SCALE GENOMIC DNA]</scope>
</reference>
<protein>
    <submittedName>
        <fullName evidence="3">RNA pseudouridylate synthase domain-containing protein</fullName>
    </submittedName>
</protein>
<evidence type="ECO:0000313" key="5">
    <source>
        <dbReference type="Proteomes" id="UP000053097"/>
    </source>
</evidence>
<sequence>MDTVNFNGFLRSCILSTWNLTRLIICFVQWCTNKFVHGTSKKQNVEFIEIIHRSENFLIINKPYDTYINSNNPDKKNTLQLKLREMLPDLVNPKLCHEFHFVHRLDYPTSGIICIALNKRAARVASCAFEHQKVQKFYLALVHGHVHEPYIVIDKAIGDDIRKKNSNHKMCTSDSIFCEKPRRSYTALMVLEHGLWKSKPATKILLAPGTGRRHQLRVHCNYIGHTIIGDYTYSEGKDTEPCRTYLHSFRLILNCDIANIDVRTTDPFDARMLAEYQTTNVTRTLDESIFCDIYKLIE</sequence>
<evidence type="ECO:0000313" key="4">
    <source>
        <dbReference type="EMBL" id="RLU22510.1"/>
    </source>
</evidence>
<reference evidence="4" key="3">
    <citation type="submission" date="2018-07" db="EMBL/GenBank/DDBJ databases">
        <authorList>
            <person name="Mckenzie S.K."/>
            <person name="Kronauer D.J.C."/>
        </authorList>
    </citation>
    <scope>NUCLEOTIDE SEQUENCE</scope>
    <source>
        <strain evidence="4">Clonal line C1</strain>
    </source>
</reference>
<comment type="similarity">
    <text evidence="1">Belongs to the pseudouridine synthase RluA family.</text>
</comment>
<dbReference type="EMBL" id="QOIP01000005">
    <property type="protein sequence ID" value="RLU22510.1"/>
    <property type="molecule type" value="Genomic_DNA"/>
</dbReference>
<dbReference type="GO" id="GO:0000455">
    <property type="term" value="P:enzyme-directed rRNA pseudouridine synthesis"/>
    <property type="evidence" value="ECO:0007669"/>
    <property type="project" value="TreeGrafter"/>
</dbReference>
<dbReference type="OMA" id="FGTSGIM"/>
<dbReference type="InterPro" id="IPR020103">
    <property type="entry name" value="PsdUridine_synth_cat_dom_sf"/>
</dbReference>
<dbReference type="EMBL" id="KK107063">
    <property type="protein sequence ID" value="EZA60949.1"/>
    <property type="molecule type" value="Genomic_DNA"/>
</dbReference>
<dbReference type="Gene3D" id="3.30.2350.10">
    <property type="entry name" value="Pseudouridine synthase"/>
    <property type="match status" value="1"/>
</dbReference>
<evidence type="ECO:0000313" key="3">
    <source>
        <dbReference type="EMBL" id="EZA60949.1"/>
    </source>
</evidence>
<name>A0A026X0M3_OOCBI</name>
<gene>
    <name evidence="4" type="ORF">DMN91_004788</name>
    <name evidence="3" type="ORF">X777_08161</name>
</gene>
<feature type="domain" description="Pseudouridine synthase RsuA/RluA-like" evidence="2">
    <location>
        <begin position="56"/>
        <end position="221"/>
    </location>
</feature>
<dbReference type="InterPro" id="IPR006145">
    <property type="entry name" value="PsdUridine_synth_RsuA/RluA"/>
</dbReference>
<dbReference type="PANTHER" id="PTHR21600">
    <property type="entry name" value="MITOCHONDRIAL RNA PSEUDOURIDINE SYNTHASE"/>
    <property type="match status" value="1"/>
</dbReference>
<dbReference type="PANTHER" id="PTHR21600:SF87">
    <property type="entry name" value="RNA PSEUDOURIDYLATE SYNTHASE DOMAIN-CONTAINING PROTEIN 1"/>
    <property type="match status" value="1"/>
</dbReference>
<evidence type="ECO:0000259" key="2">
    <source>
        <dbReference type="Pfam" id="PF00849"/>
    </source>
</evidence>
<evidence type="ECO:0000256" key="1">
    <source>
        <dbReference type="ARBA" id="ARBA00010876"/>
    </source>
</evidence>
<dbReference type="STRING" id="2015173.A0A026X0M3"/>
<dbReference type="Proteomes" id="UP000279307">
    <property type="component" value="Chromosome 5"/>
</dbReference>
<accession>A0A026X0M3</accession>
<dbReference type="GO" id="GO:0003723">
    <property type="term" value="F:RNA binding"/>
    <property type="evidence" value="ECO:0007669"/>
    <property type="project" value="InterPro"/>
</dbReference>
<dbReference type="CDD" id="cd02869">
    <property type="entry name" value="PseudoU_synth_RluA_like"/>
    <property type="match status" value="1"/>
</dbReference>
<dbReference type="SUPFAM" id="SSF55120">
    <property type="entry name" value="Pseudouridine synthase"/>
    <property type="match status" value="1"/>
</dbReference>
<dbReference type="Proteomes" id="UP000053097">
    <property type="component" value="Unassembled WGS sequence"/>
</dbReference>
<dbReference type="InterPro" id="IPR050188">
    <property type="entry name" value="RluA_PseudoU_synthase"/>
</dbReference>
<dbReference type="GO" id="GO:0009982">
    <property type="term" value="F:pseudouridine synthase activity"/>
    <property type="evidence" value="ECO:0007669"/>
    <property type="project" value="InterPro"/>
</dbReference>
<proteinExistence type="inferred from homology"/>